<proteinExistence type="predicted"/>
<dbReference type="Proteomes" id="UP000828251">
    <property type="component" value="Unassembled WGS sequence"/>
</dbReference>
<dbReference type="InterPro" id="IPR036397">
    <property type="entry name" value="RNaseH_sf"/>
</dbReference>
<evidence type="ECO:0000313" key="3">
    <source>
        <dbReference type="Proteomes" id="UP000828251"/>
    </source>
</evidence>
<dbReference type="GO" id="GO:0003676">
    <property type="term" value="F:nucleic acid binding"/>
    <property type="evidence" value="ECO:0007669"/>
    <property type="project" value="InterPro"/>
</dbReference>
<dbReference type="Pfam" id="PF13456">
    <property type="entry name" value="RVT_3"/>
    <property type="match status" value="1"/>
</dbReference>
<dbReference type="GO" id="GO:0004523">
    <property type="term" value="F:RNA-DNA hybrid ribonuclease activity"/>
    <property type="evidence" value="ECO:0007669"/>
    <property type="project" value="InterPro"/>
</dbReference>
<dbReference type="Gene3D" id="3.30.420.10">
    <property type="entry name" value="Ribonuclease H-like superfamily/Ribonuclease H"/>
    <property type="match status" value="1"/>
</dbReference>
<sequence length="71" mass="8126">MEEAEDFGITLLRRIKRLLRSEGQWNVKHVPRECNLIADQLAKISLSWQTPLQVIEVPPALVATVLQNDSF</sequence>
<evidence type="ECO:0000259" key="1">
    <source>
        <dbReference type="Pfam" id="PF13456"/>
    </source>
</evidence>
<gene>
    <name evidence="2" type="ORF">J1N35_038300</name>
</gene>
<dbReference type="EMBL" id="JAIQCV010000011">
    <property type="protein sequence ID" value="KAH1047516.1"/>
    <property type="molecule type" value="Genomic_DNA"/>
</dbReference>
<reference evidence="2 3" key="1">
    <citation type="journal article" date="2021" name="Plant Biotechnol. J.">
        <title>Multi-omics assisted identification of the key and species-specific regulatory components of drought-tolerant mechanisms in Gossypium stocksii.</title>
        <authorList>
            <person name="Yu D."/>
            <person name="Ke L."/>
            <person name="Zhang D."/>
            <person name="Wu Y."/>
            <person name="Sun Y."/>
            <person name="Mei J."/>
            <person name="Sun J."/>
            <person name="Sun Y."/>
        </authorList>
    </citation>
    <scope>NUCLEOTIDE SEQUENCE [LARGE SCALE GENOMIC DNA]</scope>
    <source>
        <strain evidence="3">cv. E1</strain>
        <tissue evidence="2">Leaf</tissue>
    </source>
</reference>
<feature type="domain" description="RNase H type-1" evidence="1">
    <location>
        <begin position="10"/>
        <end position="43"/>
    </location>
</feature>
<name>A0A9D3ULT1_9ROSI</name>
<dbReference type="InterPro" id="IPR002156">
    <property type="entry name" value="RNaseH_domain"/>
</dbReference>
<dbReference type="OrthoDB" id="980507at2759"/>
<keyword evidence="3" id="KW-1185">Reference proteome</keyword>
<dbReference type="AlphaFoldDB" id="A0A9D3ULT1"/>
<organism evidence="2 3">
    <name type="scientific">Gossypium stocksii</name>
    <dbReference type="NCBI Taxonomy" id="47602"/>
    <lineage>
        <taxon>Eukaryota</taxon>
        <taxon>Viridiplantae</taxon>
        <taxon>Streptophyta</taxon>
        <taxon>Embryophyta</taxon>
        <taxon>Tracheophyta</taxon>
        <taxon>Spermatophyta</taxon>
        <taxon>Magnoliopsida</taxon>
        <taxon>eudicotyledons</taxon>
        <taxon>Gunneridae</taxon>
        <taxon>Pentapetalae</taxon>
        <taxon>rosids</taxon>
        <taxon>malvids</taxon>
        <taxon>Malvales</taxon>
        <taxon>Malvaceae</taxon>
        <taxon>Malvoideae</taxon>
        <taxon>Gossypium</taxon>
    </lineage>
</organism>
<accession>A0A9D3ULT1</accession>
<protein>
    <recommendedName>
        <fullName evidence="1">RNase H type-1 domain-containing protein</fullName>
    </recommendedName>
</protein>
<comment type="caution">
    <text evidence="2">The sequence shown here is derived from an EMBL/GenBank/DDBJ whole genome shotgun (WGS) entry which is preliminary data.</text>
</comment>
<evidence type="ECO:0000313" key="2">
    <source>
        <dbReference type="EMBL" id="KAH1047516.1"/>
    </source>
</evidence>